<dbReference type="InterPro" id="IPR011989">
    <property type="entry name" value="ARM-like"/>
</dbReference>
<dbReference type="GO" id="GO:0005813">
    <property type="term" value="C:centrosome"/>
    <property type="evidence" value="ECO:0007669"/>
    <property type="project" value="TreeGrafter"/>
</dbReference>
<dbReference type="EMBL" id="CACRXK020000787">
    <property type="protein sequence ID" value="CAB3984800.1"/>
    <property type="molecule type" value="Genomic_DNA"/>
</dbReference>
<dbReference type="OrthoDB" id="629492at2759"/>
<proteinExistence type="predicted"/>
<evidence type="ECO:0000313" key="2">
    <source>
        <dbReference type="Proteomes" id="UP001152795"/>
    </source>
</evidence>
<organism evidence="1 2">
    <name type="scientific">Paramuricea clavata</name>
    <name type="common">Red gorgonian</name>
    <name type="synonym">Violescent sea-whip</name>
    <dbReference type="NCBI Taxonomy" id="317549"/>
    <lineage>
        <taxon>Eukaryota</taxon>
        <taxon>Metazoa</taxon>
        <taxon>Cnidaria</taxon>
        <taxon>Anthozoa</taxon>
        <taxon>Octocorallia</taxon>
        <taxon>Malacalcyonacea</taxon>
        <taxon>Plexauridae</taxon>
        <taxon>Paramuricea</taxon>
    </lineage>
</organism>
<feature type="non-terminal residue" evidence="1">
    <location>
        <position position="441"/>
    </location>
</feature>
<sequence>NESKTLFRLSKGFDYFDKFKRLCENSSTWDSAEQETFVCEMLNLGKIAITDNEHNVEEILNREVIDIIHNLLHKCNVEKVHLASVKLLHQLTEFILGREHILNYAQCKRCFIDELFKFLDKRNEISRVVMGCMNNLSLNQTFASKYYFQLEKVVLSLVETSMINQGHVSNNSKLDVKAQVTLVSSGFATLANLARVKEIRKRLQCNDQLWRLCVNVLTEYVDDINRGEIGDMIYAELGLFINLATDESTYLKNHAISIAPILLKLLTSENTDLVKRVVGVLRLLMTYSEEVVQLACTETSYEILLEIIERTSDDSTISYGVKCLAFCTARNNDAKAYVSVNGLAVFHRLLSSSNETIVGNSALILSNCFEQGKACDQFVGTSIVKDLLTLVTRKDLTDGVKQNVAIALAKLVKHDLRFLEQLRELHGLEILHSVVQSNSLL</sequence>
<name>A0A7D9HGW6_PARCT</name>
<dbReference type="Gene3D" id="1.25.10.10">
    <property type="entry name" value="Leucine-rich Repeat Variant"/>
    <property type="match status" value="2"/>
</dbReference>
<dbReference type="AlphaFoldDB" id="A0A7D9HGW6"/>
<accession>A0A7D9HGW6</accession>
<dbReference type="InterPro" id="IPR043195">
    <property type="entry name" value="TTC12"/>
</dbReference>
<dbReference type="PANTHER" id="PTHR46540:SF1">
    <property type="entry name" value="TETRATRICOPEPTIDE REPEAT PROTEIN 12"/>
    <property type="match status" value="1"/>
</dbReference>
<dbReference type="GO" id="GO:0005737">
    <property type="term" value="C:cytoplasm"/>
    <property type="evidence" value="ECO:0007669"/>
    <property type="project" value="TreeGrafter"/>
</dbReference>
<evidence type="ECO:0000313" key="1">
    <source>
        <dbReference type="EMBL" id="CAB3984800.1"/>
    </source>
</evidence>
<dbReference type="SUPFAM" id="SSF48371">
    <property type="entry name" value="ARM repeat"/>
    <property type="match status" value="1"/>
</dbReference>
<dbReference type="InterPro" id="IPR016024">
    <property type="entry name" value="ARM-type_fold"/>
</dbReference>
<comment type="caution">
    <text evidence="1">The sequence shown here is derived from an EMBL/GenBank/DDBJ whole genome shotgun (WGS) entry which is preliminary data.</text>
</comment>
<dbReference type="Proteomes" id="UP001152795">
    <property type="component" value="Unassembled WGS sequence"/>
</dbReference>
<dbReference type="GO" id="GO:0070286">
    <property type="term" value="P:axonemal dynein complex assembly"/>
    <property type="evidence" value="ECO:0007669"/>
    <property type="project" value="TreeGrafter"/>
</dbReference>
<keyword evidence="2" id="KW-1185">Reference proteome</keyword>
<gene>
    <name evidence="1" type="ORF">PACLA_8A075202</name>
</gene>
<dbReference type="GO" id="GO:0007288">
    <property type="term" value="P:sperm axoneme assembly"/>
    <property type="evidence" value="ECO:0007669"/>
    <property type="project" value="TreeGrafter"/>
</dbReference>
<reference evidence="1" key="1">
    <citation type="submission" date="2020-04" db="EMBL/GenBank/DDBJ databases">
        <authorList>
            <person name="Alioto T."/>
            <person name="Alioto T."/>
            <person name="Gomez Garrido J."/>
        </authorList>
    </citation>
    <scope>NUCLEOTIDE SEQUENCE</scope>
    <source>
        <strain evidence="1">A484AB</strain>
    </source>
</reference>
<dbReference type="PANTHER" id="PTHR46540">
    <property type="entry name" value="TETRATRICOPEPTIDE REPEAT PROTEIN 12"/>
    <property type="match status" value="1"/>
</dbReference>
<protein>
    <submittedName>
        <fullName evidence="1">Tetratricopeptide repeat 12</fullName>
    </submittedName>
</protein>